<protein>
    <recommendedName>
        <fullName evidence="3">CP-type G domain-containing protein</fullName>
    </recommendedName>
</protein>
<dbReference type="InterPro" id="IPR023179">
    <property type="entry name" value="GTP-bd_ortho_bundle_sf"/>
</dbReference>
<dbReference type="CDD" id="cd01856">
    <property type="entry name" value="YlqF"/>
    <property type="match status" value="1"/>
</dbReference>
<dbReference type="InterPro" id="IPR036691">
    <property type="entry name" value="Endo/exonu/phosph_ase_sf"/>
</dbReference>
<dbReference type="PANTHER" id="PTHR45782">
    <property type="entry name" value="MITOCHONDRIAL RIBOSOME-ASSOCIATED GTPASE 1"/>
    <property type="match status" value="1"/>
</dbReference>
<keyword evidence="2" id="KW-0342">GTP-binding</keyword>
<dbReference type="GO" id="GO:0005525">
    <property type="term" value="F:GTP binding"/>
    <property type="evidence" value="ECO:0007669"/>
    <property type="project" value="UniProtKB-KW"/>
</dbReference>
<gene>
    <name evidence="4" type="ORF">C0Q70_08929</name>
</gene>
<dbReference type="InterPro" id="IPR006073">
    <property type="entry name" value="GTP-bd"/>
</dbReference>
<proteinExistence type="predicted"/>
<dbReference type="GO" id="GO:0003924">
    <property type="term" value="F:GTPase activity"/>
    <property type="evidence" value="ECO:0007669"/>
    <property type="project" value="TreeGrafter"/>
</dbReference>
<dbReference type="STRING" id="400727.A0A2T7P8C3"/>
<comment type="caution">
    <text evidence="4">The sequence shown here is derived from an EMBL/GenBank/DDBJ whole genome shotgun (WGS) entry which is preliminary data.</text>
</comment>
<dbReference type="EMBL" id="PZQS01000005">
    <property type="protein sequence ID" value="PVD29674.1"/>
    <property type="molecule type" value="Genomic_DNA"/>
</dbReference>
<dbReference type="Gene3D" id="3.40.50.300">
    <property type="entry name" value="P-loop containing nucleotide triphosphate hydrolases"/>
    <property type="match status" value="1"/>
</dbReference>
<dbReference type="SUPFAM" id="SSF56219">
    <property type="entry name" value="DNase I-like"/>
    <property type="match status" value="1"/>
</dbReference>
<dbReference type="Proteomes" id="UP000245119">
    <property type="component" value="Linkage Group LG5"/>
</dbReference>
<dbReference type="GO" id="GO:0005739">
    <property type="term" value="C:mitochondrion"/>
    <property type="evidence" value="ECO:0007669"/>
    <property type="project" value="TreeGrafter"/>
</dbReference>
<dbReference type="SUPFAM" id="SSF52540">
    <property type="entry name" value="P-loop containing nucleoside triphosphate hydrolases"/>
    <property type="match status" value="1"/>
</dbReference>
<dbReference type="GO" id="GO:0032543">
    <property type="term" value="P:mitochondrial translation"/>
    <property type="evidence" value="ECO:0007669"/>
    <property type="project" value="TreeGrafter"/>
</dbReference>
<evidence type="ECO:0000313" key="4">
    <source>
        <dbReference type="EMBL" id="PVD29674.1"/>
    </source>
</evidence>
<dbReference type="Gene3D" id="3.60.10.10">
    <property type="entry name" value="Endonuclease/exonuclease/phosphatase"/>
    <property type="match status" value="1"/>
</dbReference>
<evidence type="ECO:0000256" key="2">
    <source>
        <dbReference type="ARBA" id="ARBA00023134"/>
    </source>
</evidence>
<name>A0A2T7P8C3_POMCA</name>
<evidence type="ECO:0000256" key="1">
    <source>
        <dbReference type="ARBA" id="ARBA00022741"/>
    </source>
</evidence>
<dbReference type="Pfam" id="PF01926">
    <property type="entry name" value="MMR_HSR1"/>
    <property type="match status" value="1"/>
</dbReference>
<sequence>MASRLSGAFRSKFVVPNLDILRWFPGHMHKGIDRMQARLKDIDCIIEVHDARIPFSGRDSKFRSFMQQRPHILLLNKCDLVEEKDIRELQIIEKLQREGVHVVFLTDLRQYEKCDILRNKILPVVRELTDSRPRYNREGLKEYNIMVIGVPNVGKSTFINTVRWANAPKKGRAVSVGNKAGVTRSVSSKVKIESNPPIYIVDTPGILTPHIPNIENGMRLALCSCLPDHLVGEENIVDYLLFWMNKRGKFSYVDFFCVDEPIDNAVMFLVKVATKKNLLKRVLDLATHQVKRVHDCMAGYLKVLVKMSSIEHDLFRAATEQPDENDVKITIIQCYAPTNAAKEEEKEDFRSSLQSLLDHTPRRDLKIIMGDLNAKVGDDNTNRELIMGRHGVSTCNENGELFTDFCAFNDHVIGVTVFSHKNIH</sequence>
<dbReference type="AlphaFoldDB" id="A0A2T7P8C3"/>
<dbReference type="InterPro" id="IPR030378">
    <property type="entry name" value="G_CP_dom"/>
</dbReference>
<keyword evidence="5" id="KW-1185">Reference proteome</keyword>
<dbReference type="PANTHER" id="PTHR45782:SF4">
    <property type="entry name" value="MITOCHONDRIAL RIBOSOME-ASSOCIATED GTPASE 1"/>
    <property type="match status" value="1"/>
</dbReference>
<dbReference type="PROSITE" id="PS51721">
    <property type="entry name" value="G_CP"/>
    <property type="match status" value="1"/>
</dbReference>
<reference evidence="4 5" key="1">
    <citation type="submission" date="2018-04" db="EMBL/GenBank/DDBJ databases">
        <title>The genome of golden apple snail Pomacea canaliculata provides insight into stress tolerance and invasive adaptation.</title>
        <authorList>
            <person name="Liu C."/>
            <person name="Liu B."/>
            <person name="Ren Y."/>
            <person name="Zhang Y."/>
            <person name="Wang H."/>
            <person name="Li S."/>
            <person name="Jiang F."/>
            <person name="Yin L."/>
            <person name="Zhang G."/>
            <person name="Qian W."/>
            <person name="Fan W."/>
        </authorList>
    </citation>
    <scope>NUCLEOTIDE SEQUENCE [LARGE SCALE GENOMIC DNA]</scope>
    <source>
        <strain evidence="4">SZHN2017</strain>
        <tissue evidence="4">Muscle</tissue>
    </source>
</reference>
<dbReference type="Gene3D" id="1.10.1580.10">
    <property type="match status" value="1"/>
</dbReference>
<keyword evidence="1" id="KW-0547">Nucleotide-binding</keyword>
<accession>A0A2T7P8C3</accession>
<feature type="domain" description="CP-type G" evidence="3">
    <location>
        <begin position="29"/>
        <end position="209"/>
    </location>
</feature>
<organism evidence="4 5">
    <name type="scientific">Pomacea canaliculata</name>
    <name type="common">Golden apple snail</name>
    <dbReference type="NCBI Taxonomy" id="400727"/>
    <lineage>
        <taxon>Eukaryota</taxon>
        <taxon>Metazoa</taxon>
        <taxon>Spiralia</taxon>
        <taxon>Lophotrochozoa</taxon>
        <taxon>Mollusca</taxon>
        <taxon>Gastropoda</taxon>
        <taxon>Caenogastropoda</taxon>
        <taxon>Architaenioglossa</taxon>
        <taxon>Ampullarioidea</taxon>
        <taxon>Ampullariidae</taxon>
        <taxon>Pomacea</taxon>
    </lineage>
</organism>
<evidence type="ECO:0000313" key="5">
    <source>
        <dbReference type="Proteomes" id="UP000245119"/>
    </source>
</evidence>
<dbReference type="InterPro" id="IPR027417">
    <property type="entry name" value="P-loop_NTPase"/>
</dbReference>
<evidence type="ECO:0000259" key="3">
    <source>
        <dbReference type="PROSITE" id="PS51721"/>
    </source>
</evidence>
<dbReference type="OrthoDB" id="269151at2759"/>